<name>A0A821MGS9_9NEOP</name>
<dbReference type="EMBL" id="CAJOBZ010000003">
    <property type="protein sequence ID" value="CAF4766555.1"/>
    <property type="molecule type" value="Genomic_DNA"/>
</dbReference>
<evidence type="ECO:0000313" key="1">
    <source>
        <dbReference type="EMBL" id="CAF4766555.1"/>
    </source>
</evidence>
<gene>
    <name evidence="1" type="ORF">PMACD_LOCUS1583</name>
</gene>
<proteinExistence type="predicted"/>
<dbReference type="Proteomes" id="UP000663880">
    <property type="component" value="Unassembled WGS sequence"/>
</dbReference>
<reference evidence="1" key="1">
    <citation type="submission" date="2021-02" db="EMBL/GenBank/DDBJ databases">
        <authorList>
            <person name="Steward A R."/>
        </authorList>
    </citation>
    <scope>NUCLEOTIDE SEQUENCE</scope>
</reference>
<protein>
    <submittedName>
        <fullName evidence="1">Uncharacterized protein</fullName>
    </submittedName>
</protein>
<organism evidence="1 2">
    <name type="scientific">Pieris macdunnoughi</name>
    <dbReference type="NCBI Taxonomy" id="345717"/>
    <lineage>
        <taxon>Eukaryota</taxon>
        <taxon>Metazoa</taxon>
        <taxon>Ecdysozoa</taxon>
        <taxon>Arthropoda</taxon>
        <taxon>Hexapoda</taxon>
        <taxon>Insecta</taxon>
        <taxon>Pterygota</taxon>
        <taxon>Neoptera</taxon>
        <taxon>Endopterygota</taxon>
        <taxon>Lepidoptera</taxon>
        <taxon>Glossata</taxon>
        <taxon>Ditrysia</taxon>
        <taxon>Papilionoidea</taxon>
        <taxon>Pieridae</taxon>
        <taxon>Pierinae</taxon>
        <taxon>Pieris</taxon>
    </lineage>
</organism>
<comment type="caution">
    <text evidence="1">The sequence shown here is derived from an EMBL/GenBank/DDBJ whole genome shotgun (WGS) entry which is preliminary data.</text>
</comment>
<evidence type="ECO:0000313" key="2">
    <source>
        <dbReference type="Proteomes" id="UP000663880"/>
    </source>
</evidence>
<accession>A0A821MGS9</accession>
<dbReference type="AlphaFoldDB" id="A0A821MGS9"/>
<keyword evidence="2" id="KW-1185">Reference proteome</keyword>
<sequence>MIIVFEEFRFCSFDLPDPYKAAHGPRSSSEGSLLVVDGPTELQSGEVLLQLKARNWWEVGHDSKRWMRNPVSHIWGPRASGV</sequence>